<name>A0ABX0CBB4_9BIFI</name>
<sequence length="65" mass="7415">MDMETRRKLQMQLLRIDGLKDEIGELRGGLREPGADAEAITAQIAQLQDEIDRIHETVERAKRGE</sequence>
<protein>
    <submittedName>
        <fullName evidence="2">Uncharacterized protein</fullName>
    </submittedName>
</protein>
<organism evidence="2 3">
    <name type="scientific">Bifidobacterium saimiriisciurei</name>
    <dbReference type="NCBI Taxonomy" id="2661627"/>
    <lineage>
        <taxon>Bacteria</taxon>
        <taxon>Bacillati</taxon>
        <taxon>Actinomycetota</taxon>
        <taxon>Actinomycetes</taxon>
        <taxon>Bifidobacteriales</taxon>
        <taxon>Bifidobacteriaceae</taxon>
        <taxon>Bifidobacterium</taxon>
    </lineage>
</organism>
<comment type="caution">
    <text evidence="2">The sequence shown here is derived from an EMBL/GenBank/DDBJ whole genome shotgun (WGS) entry which is preliminary data.</text>
</comment>
<evidence type="ECO:0000256" key="1">
    <source>
        <dbReference type="SAM" id="Coils"/>
    </source>
</evidence>
<reference evidence="2 3" key="1">
    <citation type="submission" date="2019-10" db="EMBL/GenBank/DDBJ databases">
        <title>Bifidobacterium from non-human primates.</title>
        <authorList>
            <person name="Modesto M."/>
        </authorList>
    </citation>
    <scope>NUCLEOTIDE SEQUENCE [LARGE SCALE GENOMIC DNA]</scope>
    <source>
        <strain evidence="2 3">SMA1</strain>
    </source>
</reference>
<keyword evidence="1" id="KW-0175">Coiled coil</keyword>
<evidence type="ECO:0000313" key="2">
    <source>
        <dbReference type="EMBL" id="NEH11125.1"/>
    </source>
</evidence>
<dbReference type="RefSeq" id="WP_163199164.1">
    <property type="nucleotide sequence ID" value="NZ_WHZU01000004.1"/>
</dbReference>
<proteinExistence type="predicted"/>
<evidence type="ECO:0000313" key="3">
    <source>
        <dbReference type="Proteomes" id="UP000475155"/>
    </source>
</evidence>
<gene>
    <name evidence="2" type="ORF">GFD18_03315</name>
</gene>
<dbReference type="EMBL" id="WHZU01000004">
    <property type="protein sequence ID" value="NEH11125.1"/>
    <property type="molecule type" value="Genomic_DNA"/>
</dbReference>
<feature type="coiled-coil region" evidence="1">
    <location>
        <begin position="37"/>
        <end position="64"/>
    </location>
</feature>
<keyword evidence="3" id="KW-1185">Reference proteome</keyword>
<dbReference type="Proteomes" id="UP000475155">
    <property type="component" value="Unassembled WGS sequence"/>
</dbReference>
<accession>A0ABX0CBB4</accession>